<dbReference type="PANTHER" id="PTHR11061:SF30">
    <property type="entry name" value="TRNA (URACIL(54)-C(5))-METHYLTRANSFERASE"/>
    <property type="match status" value="1"/>
</dbReference>
<dbReference type="PANTHER" id="PTHR11061">
    <property type="entry name" value="RNA M5U METHYLTRANSFERASE"/>
    <property type="match status" value="1"/>
</dbReference>
<dbReference type="GO" id="GO:0070041">
    <property type="term" value="F:rRNA (uridine-C5-)-methyltransferase activity"/>
    <property type="evidence" value="ECO:0007669"/>
    <property type="project" value="TreeGrafter"/>
</dbReference>
<dbReference type="InterPro" id="IPR029063">
    <property type="entry name" value="SAM-dependent_MTases_sf"/>
</dbReference>
<proteinExistence type="inferred from homology"/>
<feature type="active site" evidence="5">
    <location>
        <position position="473"/>
    </location>
</feature>
<dbReference type="EMBL" id="LR027880">
    <property type="protein sequence ID" value="VCV20563.1"/>
    <property type="molecule type" value="Genomic_DNA"/>
</dbReference>
<dbReference type="CDD" id="cd02440">
    <property type="entry name" value="AdoMet_MTases"/>
    <property type="match status" value="1"/>
</dbReference>
<evidence type="ECO:0000256" key="2">
    <source>
        <dbReference type="ARBA" id="ARBA00022679"/>
    </source>
</evidence>
<protein>
    <submittedName>
        <fullName evidence="7">23S rRNA (Uracil-5-)-methyltransferase RumA</fullName>
        <ecNumber evidence="7">2.1.1.-</ecNumber>
    </submittedName>
    <submittedName>
        <fullName evidence="8">23S rRNA (Uracil-C(5))-methyltransferase RlmCD</fullName>
        <ecNumber evidence="8">2.1.1.189</ecNumber>
    </submittedName>
</protein>
<feature type="binding site" evidence="4">
    <location>
        <position position="377"/>
    </location>
    <ligand>
        <name>S-adenosyl-L-methionine</name>
        <dbReference type="ChEBI" id="CHEBI:59789"/>
    </ligand>
</feature>
<evidence type="ECO:0000256" key="6">
    <source>
        <dbReference type="SAM" id="MobiDB-lite"/>
    </source>
</evidence>
<feature type="region of interest" description="Disordered" evidence="6">
    <location>
        <begin position="1"/>
        <end position="64"/>
    </location>
</feature>
<dbReference type="PROSITE" id="PS01230">
    <property type="entry name" value="TRMA_1"/>
    <property type="match status" value="1"/>
</dbReference>
<dbReference type="Proteomes" id="UP000294398">
    <property type="component" value="Chromosome"/>
</dbReference>
<name>C7GB43_9FIRM</name>
<keyword evidence="10" id="KW-1185">Reference proteome</keyword>
<keyword evidence="2 4" id="KW-0808">Transferase</keyword>
<organism evidence="7 9">
    <name type="scientific">Roseburia intestinalis L1-82</name>
    <dbReference type="NCBI Taxonomy" id="536231"/>
    <lineage>
        <taxon>Bacteria</taxon>
        <taxon>Bacillati</taxon>
        <taxon>Bacillota</taxon>
        <taxon>Clostridia</taxon>
        <taxon>Lachnospirales</taxon>
        <taxon>Lachnospiraceae</taxon>
        <taxon>Roseburia</taxon>
    </lineage>
</organism>
<feature type="binding site" evidence="4">
    <location>
        <position position="356"/>
    </location>
    <ligand>
        <name>S-adenosyl-L-methionine</name>
        <dbReference type="ChEBI" id="CHEBI:59789"/>
    </ligand>
</feature>
<dbReference type="Gene3D" id="2.40.50.1070">
    <property type="match status" value="1"/>
</dbReference>
<keyword evidence="3 4" id="KW-0949">S-adenosyl-L-methionine</keyword>
<dbReference type="Pfam" id="PF05958">
    <property type="entry name" value="tRNA_U5-meth_tr"/>
    <property type="match status" value="1"/>
</dbReference>
<dbReference type="RefSeq" id="WP_006857230.1">
    <property type="nucleotide sequence ID" value="NZ_GG692723.1"/>
</dbReference>
<dbReference type="Proteomes" id="UP000004828">
    <property type="component" value="Unassembled WGS sequence"/>
</dbReference>
<feature type="region of interest" description="Disordered" evidence="6">
    <location>
        <begin position="421"/>
        <end position="440"/>
    </location>
</feature>
<evidence type="ECO:0000313" key="7">
    <source>
        <dbReference type="EMBL" id="EEV00995.1"/>
    </source>
</evidence>
<feature type="binding site" evidence="4">
    <location>
        <position position="446"/>
    </location>
    <ligand>
        <name>S-adenosyl-L-methionine</name>
        <dbReference type="ChEBI" id="CHEBI:59789"/>
    </ligand>
</feature>
<evidence type="ECO:0000256" key="4">
    <source>
        <dbReference type="PROSITE-ProRule" id="PRU01024"/>
    </source>
</evidence>
<dbReference type="SUPFAM" id="SSF53335">
    <property type="entry name" value="S-adenosyl-L-methionine-dependent methyltransferases"/>
    <property type="match status" value="1"/>
</dbReference>
<dbReference type="EC" id="2.1.1.189" evidence="8"/>
<reference evidence="8 10" key="2">
    <citation type="submission" date="2018-09" db="EMBL/GenBank/DDBJ databases">
        <authorList>
            <person name="Petit M.-A."/>
            <person name="Lossouarn J."/>
        </authorList>
    </citation>
    <scope>NUCLEOTIDE SEQUENCE [LARGE SCALE GENOMIC DNA]</scope>
    <source>
        <strain evidence="8 10">L1-82</strain>
    </source>
</reference>
<dbReference type="PROSITE" id="PS01231">
    <property type="entry name" value="TRMA_2"/>
    <property type="match status" value="1"/>
</dbReference>
<dbReference type="HOGENOM" id="CLU_014689_7_0_9"/>
<dbReference type="InterPro" id="IPR030390">
    <property type="entry name" value="MeTrfase_TrmA_AS"/>
</dbReference>
<dbReference type="EC" id="2.1.1.-" evidence="7"/>
<dbReference type="NCBIfam" id="TIGR00479">
    <property type="entry name" value="rumA"/>
    <property type="match status" value="1"/>
</dbReference>
<dbReference type="PROSITE" id="PS51687">
    <property type="entry name" value="SAM_MT_RNA_M5U"/>
    <property type="match status" value="1"/>
</dbReference>
<accession>C7GB43</accession>
<dbReference type="FunFam" id="2.40.50.1070:FF:000003">
    <property type="entry name" value="23S rRNA (Uracil-5-)-methyltransferase RumA"/>
    <property type="match status" value="1"/>
</dbReference>
<sequence length="621" mass="69876">MADKNAMKNKSAMRNKSKVKNKDIAKNKAAGKKKYAVDKTMKQEAEKRTAGKMGKKKYAVDKTVKQEAEKRTIGKMEKKYAVTKAFTEKTDHGKSVKEKKVSGKNTSEKMITKKQNADMCQYAKKCGGCDYQGLSYEKQLKEKQEYVRKNVGEFCRVLPIIGMEHPYHYRNKVHAVFDIAKGGSVISGVYKAGTHDVVNIDSCRIEDETADAIIRDIRGLLRSFKIKTYDEDTGYGLLRHVLVRRGFHSGEVMVVLVLGSPILPSKNNFVKALRKLHPEITTVVLNVNDKKTSMVLGEKETVIYGKGYIEDTLCGCTFRISPKSFYQVNPVQTEILYTKAIEYAGLTGKERIVDAYCGIGTIGLIAASKAKEVISVELNRDAVRDAVTNAKRNDIKNVQFYNADAGQFMVEMAEYRADQKKNQVPDATKSGKKATPDGNVDVVFMDPPRAGSDEAFLSSVIRLAPKRVVYISCNLETLARDLKYLTKHGYQAKECQPVDLFPWTKHVETVVLLSHKKPDGHINVKVEFGEGEGKVPLDNIAKRAEEYKPKERVTYKMIKEYIEAKYGFKVHTAYIAEVKRDLGLPMYDAPNAVEELKQPRKHPTAEKVEAIKDALKHFEVI</sequence>
<dbReference type="Gene3D" id="3.40.50.150">
    <property type="entry name" value="Vaccinia Virus protein VP39"/>
    <property type="match status" value="1"/>
</dbReference>
<dbReference type="InterPro" id="IPR030391">
    <property type="entry name" value="MeTrfase_TrmA_CS"/>
</dbReference>
<evidence type="ECO:0000256" key="1">
    <source>
        <dbReference type="ARBA" id="ARBA00022603"/>
    </source>
</evidence>
<dbReference type="GO" id="GO:0070475">
    <property type="term" value="P:rRNA base methylation"/>
    <property type="evidence" value="ECO:0007669"/>
    <property type="project" value="TreeGrafter"/>
</dbReference>
<evidence type="ECO:0000256" key="3">
    <source>
        <dbReference type="ARBA" id="ARBA00022691"/>
    </source>
</evidence>
<feature type="compositionally biased region" description="Basic and acidic residues" evidence="6">
    <location>
        <begin position="35"/>
        <end position="49"/>
    </location>
</feature>
<dbReference type="GeneID" id="61431708"/>
<dbReference type="AlphaFoldDB" id="C7GB43"/>
<keyword evidence="1 4" id="KW-0489">Methyltransferase</keyword>
<gene>
    <name evidence="7" type="primary">rumA</name>
    <name evidence="8" type="synonym">rlmCD_1</name>
    <name evidence="8" type="ORF">RIL182_00418</name>
    <name evidence="7" type="ORF">ROSINTL182_07127</name>
</gene>
<dbReference type="EMBL" id="ABYJ02000099">
    <property type="protein sequence ID" value="EEV00995.1"/>
    <property type="molecule type" value="Genomic_DNA"/>
</dbReference>
<evidence type="ECO:0000313" key="8">
    <source>
        <dbReference type="EMBL" id="VCV20563.1"/>
    </source>
</evidence>
<evidence type="ECO:0000313" key="10">
    <source>
        <dbReference type="Proteomes" id="UP000294398"/>
    </source>
</evidence>
<evidence type="ECO:0000313" key="9">
    <source>
        <dbReference type="Proteomes" id="UP000004828"/>
    </source>
</evidence>
<feature type="binding site" evidence="4">
    <location>
        <position position="327"/>
    </location>
    <ligand>
        <name>S-adenosyl-L-methionine</name>
        <dbReference type="ChEBI" id="CHEBI:59789"/>
    </ligand>
</feature>
<comment type="similarity">
    <text evidence="4">Belongs to the class I-like SAM-binding methyltransferase superfamily. RNA M5U methyltransferase family.</text>
</comment>
<dbReference type="InterPro" id="IPR010280">
    <property type="entry name" value="U5_MeTrfase_fam"/>
</dbReference>
<reference evidence="7 9" key="1">
    <citation type="submission" date="2009-08" db="EMBL/GenBank/DDBJ databases">
        <authorList>
            <person name="Weinstock G."/>
            <person name="Sodergren E."/>
            <person name="Clifton S."/>
            <person name="Fulton L."/>
            <person name="Fulton B."/>
            <person name="Courtney L."/>
            <person name="Fronick C."/>
            <person name="Harrison M."/>
            <person name="Strong C."/>
            <person name="Farmer C."/>
            <person name="Delahaunty K."/>
            <person name="Markovic C."/>
            <person name="Hall O."/>
            <person name="Minx P."/>
            <person name="Tomlinson C."/>
            <person name="Mitreva M."/>
            <person name="Nelson J."/>
            <person name="Hou S."/>
            <person name="Wollam A."/>
            <person name="Pepin K.H."/>
            <person name="Johnson M."/>
            <person name="Bhonagiri V."/>
            <person name="Nash W.E."/>
            <person name="Warren W."/>
            <person name="Chinwalla A."/>
            <person name="Mardis E.R."/>
            <person name="Wilson R.K."/>
        </authorList>
    </citation>
    <scope>NUCLEOTIDE SEQUENCE [LARGE SCALE GENOMIC DNA]</scope>
    <source>
        <strain evidence="7 9">L1-82</strain>
    </source>
</reference>
<evidence type="ECO:0000256" key="5">
    <source>
        <dbReference type="PROSITE-ProRule" id="PRU10015"/>
    </source>
</evidence>
<feature type="active site" description="Nucleophile" evidence="4">
    <location>
        <position position="473"/>
    </location>
</feature>